<evidence type="ECO:0000256" key="1">
    <source>
        <dbReference type="ARBA" id="ARBA00022676"/>
    </source>
</evidence>
<dbReference type="EMBL" id="FNLL01000001">
    <property type="protein sequence ID" value="SDT84216.1"/>
    <property type="molecule type" value="Genomic_DNA"/>
</dbReference>
<gene>
    <name evidence="3" type="ORF">SAMN04487931_101162</name>
</gene>
<organism evidence="3 4">
    <name type="scientific">Desulfobacula phenolica</name>
    <dbReference type="NCBI Taxonomy" id="90732"/>
    <lineage>
        <taxon>Bacteria</taxon>
        <taxon>Pseudomonadati</taxon>
        <taxon>Thermodesulfobacteriota</taxon>
        <taxon>Desulfobacteria</taxon>
        <taxon>Desulfobacterales</taxon>
        <taxon>Desulfobacteraceae</taxon>
        <taxon>Desulfobacula</taxon>
    </lineage>
</organism>
<dbReference type="RefSeq" id="WP_092229495.1">
    <property type="nucleotide sequence ID" value="NZ_FNLL01000001.1"/>
</dbReference>
<dbReference type="GO" id="GO:0009244">
    <property type="term" value="P:lipopolysaccharide core region biosynthetic process"/>
    <property type="evidence" value="ECO:0007669"/>
    <property type="project" value="TreeGrafter"/>
</dbReference>
<evidence type="ECO:0000313" key="3">
    <source>
        <dbReference type="EMBL" id="SDT84216.1"/>
    </source>
</evidence>
<dbReference type="PANTHER" id="PTHR30160">
    <property type="entry name" value="TETRAACYLDISACCHARIDE 4'-KINASE-RELATED"/>
    <property type="match status" value="1"/>
</dbReference>
<name>A0A1H2DN43_9BACT</name>
<protein>
    <submittedName>
        <fullName evidence="3">Heptosyltransferase-1</fullName>
    </submittedName>
</protein>
<keyword evidence="1" id="KW-0328">Glycosyltransferase</keyword>
<dbReference type="Pfam" id="PF01075">
    <property type="entry name" value="Glyco_transf_9"/>
    <property type="match status" value="1"/>
</dbReference>
<keyword evidence="4" id="KW-1185">Reference proteome</keyword>
<reference evidence="4" key="1">
    <citation type="submission" date="2016-10" db="EMBL/GenBank/DDBJ databases">
        <authorList>
            <person name="Varghese N."/>
            <person name="Submissions S."/>
        </authorList>
    </citation>
    <scope>NUCLEOTIDE SEQUENCE [LARGE SCALE GENOMIC DNA]</scope>
    <source>
        <strain evidence="4">DSM 3384</strain>
    </source>
</reference>
<dbReference type="GO" id="GO:0008713">
    <property type="term" value="F:ADP-heptose-lipopolysaccharide heptosyltransferase activity"/>
    <property type="evidence" value="ECO:0007669"/>
    <property type="project" value="TreeGrafter"/>
</dbReference>
<proteinExistence type="predicted"/>
<dbReference type="AlphaFoldDB" id="A0A1H2DN43"/>
<dbReference type="GO" id="GO:0005829">
    <property type="term" value="C:cytosol"/>
    <property type="evidence" value="ECO:0007669"/>
    <property type="project" value="TreeGrafter"/>
</dbReference>
<dbReference type="CDD" id="cd03789">
    <property type="entry name" value="GT9_LPS_heptosyltransferase"/>
    <property type="match status" value="1"/>
</dbReference>
<evidence type="ECO:0000256" key="2">
    <source>
        <dbReference type="ARBA" id="ARBA00022679"/>
    </source>
</evidence>
<evidence type="ECO:0000313" key="4">
    <source>
        <dbReference type="Proteomes" id="UP000199608"/>
    </source>
</evidence>
<dbReference type="SUPFAM" id="SSF53756">
    <property type="entry name" value="UDP-Glycosyltransferase/glycogen phosphorylase"/>
    <property type="match status" value="1"/>
</dbReference>
<dbReference type="Proteomes" id="UP000199608">
    <property type="component" value="Unassembled WGS sequence"/>
</dbReference>
<dbReference type="Gene3D" id="3.40.50.2000">
    <property type="entry name" value="Glycogen Phosphorylase B"/>
    <property type="match status" value="2"/>
</dbReference>
<keyword evidence="2 3" id="KW-0808">Transferase</keyword>
<dbReference type="InterPro" id="IPR002201">
    <property type="entry name" value="Glyco_trans_9"/>
</dbReference>
<sequence length="319" mass="35858">MKILIIKLGALGDVINTFPLVINLKKYLNAEIDWLVAPLSYPLVDNHPCVNTAILFDKNRLRHFLPCVLEKIRTKEYDITLDLQRILKSALFSMASKSARRIGFNKERCKELTWLFPFDRILPSDPQAHMLSQYLEFGTHLDIPASDVSWMIPRISKKVFGLPEKYIVLNVGASRPVKQWAPEYFAALADQIDEKFHLQPVLTGGPEDIHIGKKIKDKTNSNIIDLTGGTSILQLVEVIAGARCVISCDTGAMHLASALGTDLIALFGPTDPRRTGPFRGRVIQKKLSCIPCNRRKCKDPRCMAAIKPKDVCHELESFI</sequence>
<dbReference type="InterPro" id="IPR051199">
    <property type="entry name" value="LPS_LOS_Heptosyltrfase"/>
</dbReference>
<accession>A0A1H2DN43</accession>